<dbReference type="EMBL" id="LYUB02000013">
    <property type="protein sequence ID" value="OVF07465.1"/>
    <property type="molecule type" value="Genomic_DNA"/>
</dbReference>
<protein>
    <submittedName>
        <fullName evidence="1">Uncharacterized protein</fullName>
    </submittedName>
</protein>
<proteinExistence type="predicted"/>
<sequence length="229" mass="24830">MPTAVNVPATFPEESKNDLEPRCAVSRASCDASWVMYRVDTEAPLVVTTIVRTLMEMIGEGVELEAELEVGSELELGLGLGLESDSVEELAVELELELELELESDFVKESELKLEVKLELVLELVSELELELVEVEVALDSSIERAAELASRLKAELDALAGCRLAIKSSASFCPSALVPMVSLGVWSTTYPYTPSPPHCSWSLYPGHPVLHSSKETVSSGTSLAHQQS</sequence>
<gene>
    <name evidence="1" type="ORF">A9F13_13g01782</name>
</gene>
<dbReference type="Proteomes" id="UP000195602">
    <property type="component" value="Unassembled WGS sequence"/>
</dbReference>
<organism evidence="1 2">
    <name type="scientific">Clavispora lusitaniae</name>
    <name type="common">Candida lusitaniae</name>
    <dbReference type="NCBI Taxonomy" id="36911"/>
    <lineage>
        <taxon>Eukaryota</taxon>
        <taxon>Fungi</taxon>
        <taxon>Dikarya</taxon>
        <taxon>Ascomycota</taxon>
        <taxon>Saccharomycotina</taxon>
        <taxon>Pichiomycetes</taxon>
        <taxon>Metschnikowiaceae</taxon>
        <taxon>Clavispora</taxon>
    </lineage>
</organism>
<evidence type="ECO:0000313" key="2">
    <source>
        <dbReference type="Proteomes" id="UP000195602"/>
    </source>
</evidence>
<comment type="caution">
    <text evidence="1">The sequence shown here is derived from an EMBL/GenBank/DDBJ whole genome shotgun (WGS) entry which is preliminary data.</text>
</comment>
<accession>A0AA91PXR1</accession>
<name>A0AA91PXR1_CLALS</name>
<reference evidence="1 2" key="1">
    <citation type="submission" date="2017-04" db="EMBL/GenBank/DDBJ databases">
        <title>Draft genome of the yeast Clavispora lusitaniae type strain CBS 6936.</title>
        <authorList>
            <person name="Durrens P."/>
            <person name="Klopp C."/>
            <person name="Biteau N."/>
            <person name="Fitton-Ouhabi V."/>
            <person name="Dementhon K."/>
            <person name="Accoceberry I."/>
            <person name="Sherman D.J."/>
            <person name="Noel T."/>
        </authorList>
    </citation>
    <scope>NUCLEOTIDE SEQUENCE [LARGE SCALE GENOMIC DNA]</scope>
    <source>
        <strain evidence="1 2">CBS 6936</strain>
    </source>
</reference>
<dbReference type="KEGG" id="clus:A9F13_13g01782"/>
<dbReference type="AlphaFoldDB" id="A0AA91PXR1"/>
<evidence type="ECO:0000313" key="1">
    <source>
        <dbReference type="EMBL" id="OVF07465.1"/>
    </source>
</evidence>